<feature type="domain" description="Ska2 N-terminal" evidence="2">
    <location>
        <begin position="5"/>
        <end position="109"/>
    </location>
</feature>
<feature type="compositionally biased region" description="Low complexity" evidence="1">
    <location>
        <begin position="31"/>
        <end position="44"/>
    </location>
</feature>
<dbReference type="GeneID" id="27688179"/>
<dbReference type="InterPro" id="IPR042091">
    <property type="entry name" value="Ska2_N"/>
</dbReference>
<dbReference type="Proteomes" id="UP000053201">
    <property type="component" value="Unassembled WGS sequence"/>
</dbReference>
<dbReference type="AlphaFoldDB" id="A0A0L0HG08"/>
<organism evidence="3 4">
    <name type="scientific">Spizellomyces punctatus (strain DAOM BR117)</name>
    <dbReference type="NCBI Taxonomy" id="645134"/>
    <lineage>
        <taxon>Eukaryota</taxon>
        <taxon>Fungi</taxon>
        <taxon>Fungi incertae sedis</taxon>
        <taxon>Chytridiomycota</taxon>
        <taxon>Chytridiomycota incertae sedis</taxon>
        <taxon>Chytridiomycetes</taxon>
        <taxon>Spizellomycetales</taxon>
        <taxon>Spizellomycetaceae</taxon>
        <taxon>Spizellomyces</taxon>
    </lineage>
</organism>
<protein>
    <recommendedName>
        <fullName evidence="2">Ska2 N-terminal domain-containing protein</fullName>
    </recommendedName>
</protein>
<dbReference type="RefSeq" id="XP_016608464.1">
    <property type="nucleotide sequence ID" value="XM_016752979.1"/>
</dbReference>
<feature type="region of interest" description="Disordered" evidence="1">
    <location>
        <begin position="31"/>
        <end position="51"/>
    </location>
</feature>
<proteinExistence type="predicted"/>
<evidence type="ECO:0000256" key="1">
    <source>
        <dbReference type="SAM" id="MobiDB-lite"/>
    </source>
</evidence>
<sequence>MEPVVRALRGGIEKLDEDLTFLEGKLDAEFSAPARSSSRQRQPADVPSPTKLLRTIERLEKDIVALQSNAEKVTQAKKWFVEETHRKLAINAELLERLSFGVQVEPDDETAGSKERFDHLAAAFSAAH</sequence>
<dbReference type="EMBL" id="KQ257456">
    <property type="protein sequence ID" value="KND00426.1"/>
    <property type="molecule type" value="Genomic_DNA"/>
</dbReference>
<evidence type="ECO:0000259" key="2">
    <source>
        <dbReference type="Pfam" id="PF16740"/>
    </source>
</evidence>
<evidence type="ECO:0000313" key="3">
    <source>
        <dbReference type="EMBL" id="KND00426.1"/>
    </source>
</evidence>
<keyword evidence="4" id="KW-1185">Reference proteome</keyword>
<accession>A0A0L0HG08</accession>
<dbReference type="EMBL" id="KQ257456">
    <property type="protein sequence ID" value="KND00425.1"/>
    <property type="molecule type" value="Genomic_DNA"/>
</dbReference>
<evidence type="ECO:0000313" key="4">
    <source>
        <dbReference type="Proteomes" id="UP000053201"/>
    </source>
</evidence>
<dbReference type="RefSeq" id="XP_016608465.1">
    <property type="nucleotide sequence ID" value="XM_016752980.1"/>
</dbReference>
<dbReference type="VEuPathDB" id="FungiDB:SPPG_04747"/>
<gene>
    <name evidence="3" type="ORF">SPPG_04747</name>
</gene>
<name>A0A0L0HG08_SPIPD</name>
<dbReference type="OrthoDB" id="10427061at2759"/>
<reference evidence="3 4" key="1">
    <citation type="submission" date="2009-08" db="EMBL/GenBank/DDBJ databases">
        <title>The Genome Sequence of Spizellomyces punctatus strain DAOM BR117.</title>
        <authorList>
            <consortium name="The Broad Institute Genome Sequencing Platform"/>
            <person name="Russ C."/>
            <person name="Cuomo C."/>
            <person name="Shea T."/>
            <person name="Young S.K."/>
            <person name="Zeng Q."/>
            <person name="Koehrsen M."/>
            <person name="Haas B."/>
            <person name="Borodovsky M."/>
            <person name="Guigo R."/>
            <person name="Alvarado L."/>
            <person name="Berlin A."/>
            <person name="Bochicchio J."/>
            <person name="Borenstein D."/>
            <person name="Chapman S."/>
            <person name="Chen Z."/>
            <person name="Engels R."/>
            <person name="Freedman E."/>
            <person name="Gellesch M."/>
            <person name="Goldberg J."/>
            <person name="Griggs A."/>
            <person name="Gujja S."/>
            <person name="Heiman D."/>
            <person name="Hepburn T."/>
            <person name="Howarth C."/>
            <person name="Jen D."/>
            <person name="Larson L."/>
            <person name="Lewis B."/>
            <person name="Mehta T."/>
            <person name="Park D."/>
            <person name="Pearson M."/>
            <person name="Roberts A."/>
            <person name="Saif S."/>
            <person name="Shenoy N."/>
            <person name="Sisk P."/>
            <person name="Stolte C."/>
            <person name="Sykes S."/>
            <person name="Thomson T."/>
            <person name="Walk T."/>
            <person name="White J."/>
            <person name="Yandava C."/>
            <person name="Burger G."/>
            <person name="Gray M.W."/>
            <person name="Holland P.W.H."/>
            <person name="King N."/>
            <person name="Lang F.B.F."/>
            <person name="Roger A.J."/>
            <person name="Ruiz-Trillo I."/>
            <person name="Lander E."/>
            <person name="Nusbaum C."/>
        </authorList>
    </citation>
    <scope>NUCLEOTIDE SEQUENCE [LARGE SCALE GENOMIC DNA]</scope>
    <source>
        <strain evidence="3 4">DAOM BR117</strain>
    </source>
</reference>
<dbReference type="Gene3D" id="6.10.250.1380">
    <property type="match status" value="1"/>
</dbReference>
<dbReference type="Pfam" id="PF16740">
    <property type="entry name" value="SKA2"/>
    <property type="match status" value="1"/>
</dbReference>